<proteinExistence type="predicted"/>
<accession>A0A1J5QYM9</accession>
<dbReference type="AlphaFoldDB" id="A0A1J5QYM9"/>
<sequence>MRQVARRSIGVLGTVLLALTMNGCGGGSEPPLASDQLVSVPEADSLLSPVGPLTAAQVYALDPTAVAQAFHASPDPGAAEELAVLENAHAAVPRLEAASSTQAYTYLYCYATGWLSEGGQRLPLGRGPGDNFYLSGWAKLDGLSGAGLDVKLPVVVPSTSPLEPVNRHLVYYTSLYTPEQLSALCTRSMLVKAQRLQAREYPGSTGTLEIDDVVARGRNNSLADDHPLLPLAGTVGDGRIHTLVSLGDSLSDTDATSNMLLHILPNRSTWFAGHFTNGWVWSEYAAQDLGVIAYNEAWGAAGASSQSILRVFPGANWIAKQGVGYYFPSPAQQVGLYDKRVMQLAPRPPDETLYTLLIGGNDFVNYNEPVATVLKGVNTALRQLITVEGARNIVVLNLPDITSAPVFLAGKASIRTTVKARLDAYDAQLPDLLDALRSAYPQVDLTLFDTRAVFDDILHDPKSGGFVNAAQSCLIDPSESYSMTEKMRVGCNGYNYVFWDSLHPTTAVHAIIGSRFAAFVRMHYAF</sequence>
<dbReference type="PANTHER" id="PTHR45648:SF22">
    <property type="entry name" value="GDSL LIPASE_ACYLHYDROLASE FAMILY PROTEIN (AFU_ORTHOLOGUE AFUA_4G14700)"/>
    <property type="match status" value="1"/>
</dbReference>
<gene>
    <name evidence="2" type="ORF">GALL_294140</name>
</gene>
<dbReference type="CDD" id="cd01846">
    <property type="entry name" value="fatty_acyltransferase_like"/>
    <property type="match status" value="1"/>
</dbReference>
<dbReference type="Gene3D" id="3.40.50.1110">
    <property type="entry name" value="SGNH hydrolase"/>
    <property type="match status" value="1"/>
</dbReference>
<organism evidence="2">
    <name type="scientific">mine drainage metagenome</name>
    <dbReference type="NCBI Taxonomy" id="410659"/>
    <lineage>
        <taxon>unclassified sequences</taxon>
        <taxon>metagenomes</taxon>
        <taxon>ecological metagenomes</taxon>
    </lineage>
</organism>
<dbReference type="SUPFAM" id="SSF52266">
    <property type="entry name" value="SGNH hydrolase"/>
    <property type="match status" value="1"/>
</dbReference>
<dbReference type="InterPro" id="IPR051058">
    <property type="entry name" value="GDSL_Est/Lipase"/>
</dbReference>
<evidence type="ECO:0000313" key="2">
    <source>
        <dbReference type="EMBL" id="OIQ88712.1"/>
    </source>
</evidence>
<name>A0A1J5QYM9_9ZZZZ</name>
<dbReference type="InterPro" id="IPR001087">
    <property type="entry name" value="GDSL"/>
</dbReference>
<dbReference type="Pfam" id="PF00657">
    <property type="entry name" value="Lipase_GDSL"/>
    <property type="match status" value="1"/>
</dbReference>
<comment type="caution">
    <text evidence="2">The sequence shown here is derived from an EMBL/GenBank/DDBJ whole genome shotgun (WGS) entry which is preliminary data.</text>
</comment>
<keyword evidence="1" id="KW-0378">Hydrolase</keyword>
<dbReference type="EMBL" id="MLJW01000361">
    <property type="protein sequence ID" value="OIQ88712.1"/>
    <property type="molecule type" value="Genomic_DNA"/>
</dbReference>
<protein>
    <submittedName>
        <fullName evidence="2">Thermolabile hemolysin</fullName>
    </submittedName>
</protein>
<reference evidence="2" key="1">
    <citation type="submission" date="2016-10" db="EMBL/GenBank/DDBJ databases">
        <title>Sequence of Gallionella enrichment culture.</title>
        <authorList>
            <person name="Poehlein A."/>
            <person name="Muehling M."/>
            <person name="Daniel R."/>
        </authorList>
    </citation>
    <scope>NUCLEOTIDE SEQUENCE</scope>
</reference>
<dbReference type="GO" id="GO:0016788">
    <property type="term" value="F:hydrolase activity, acting on ester bonds"/>
    <property type="evidence" value="ECO:0007669"/>
    <property type="project" value="InterPro"/>
</dbReference>
<dbReference type="InterPro" id="IPR036514">
    <property type="entry name" value="SGNH_hydro_sf"/>
</dbReference>
<evidence type="ECO:0000256" key="1">
    <source>
        <dbReference type="ARBA" id="ARBA00022801"/>
    </source>
</evidence>
<dbReference type="PANTHER" id="PTHR45648">
    <property type="entry name" value="GDSL LIPASE/ACYLHYDROLASE FAMILY PROTEIN (AFU_ORTHOLOGUE AFUA_4G14700)"/>
    <property type="match status" value="1"/>
</dbReference>